<dbReference type="InterPro" id="IPR006311">
    <property type="entry name" value="TAT_signal"/>
</dbReference>
<dbReference type="RefSeq" id="WP_344609908.1">
    <property type="nucleotide sequence ID" value="NZ_BAAAHE010000068.1"/>
</dbReference>
<dbReference type="InterPro" id="IPR046867">
    <property type="entry name" value="AldOxase/xan_DH_MoCoBD2"/>
</dbReference>
<gene>
    <name evidence="2" type="ORF">GCM10009547_49370</name>
</gene>
<dbReference type="InterPro" id="IPR000674">
    <property type="entry name" value="Ald_Oxase/Xan_DH_a/b"/>
</dbReference>
<feature type="domain" description="Aldehyde oxidase/xanthine dehydrogenase a/b hammerhead" evidence="1">
    <location>
        <begin position="242"/>
        <end position="326"/>
    </location>
</feature>
<dbReference type="SMART" id="SM01008">
    <property type="entry name" value="Ald_Xan_dh_C"/>
    <property type="match status" value="1"/>
</dbReference>
<proteinExistence type="predicted"/>
<dbReference type="SUPFAM" id="SSF56003">
    <property type="entry name" value="Molybdenum cofactor-binding domain"/>
    <property type="match status" value="2"/>
</dbReference>
<dbReference type="PROSITE" id="PS51318">
    <property type="entry name" value="TAT"/>
    <property type="match status" value="1"/>
</dbReference>
<dbReference type="PANTHER" id="PTHR47495:SF1">
    <property type="entry name" value="BLL3820 PROTEIN"/>
    <property type="match status" value="1"/>
</dbReference>
<dbReference type="InterPro" id="IPR008274">
    <property type="entry name" value="AldOxase/xan_DH_MoCoBD1"/>
</dbReference>
<evidence type="ECO:0000259" key="1">
    <source>
        <dbReference type="SMART" id="SM01008"/>
    </source>
</evidence>
<comment type="caution">
    <text evidence="2">The sequence shown here is derived from an EMBL/GenBank/DDBJ whole genome shotgun (WGS) entry which is preliminary data.</text>
</comment>
<sequence length="791" mass="85439">MTQTADAFGTTGPEETANGLSRRRFVGYVMAGTTLTVAGQYVVDSRPATAAGGATPILSNDLPSDHYDFMDLMRDQTRAVTPLLTLEVSEDGRVRFDMPRCEVGQGVETGIAQIIADQMEIPYEQVDITQSKARADLFAAQLTGGSSSLYSLWEPLRELSELARQRLVGAAAQKWGVSPKVLRTKDGFVFGPDGQRAPYGSLAIGSPQNEAIGALLDAAIGPPKGGVIGKSVPRKDIKAIVTGAKKFAMDLDIPNALPTMLARPPTFNGRVGKINNLEQIKGMPGVTDLAVIESTHRSSAVAIRAKTFGQCVDAIRALKVDWEVGDTGKVNSEGLMAEVQKVRLPMEPALPGSEVIEGEYTFQFRSNSPLETNSAVADVTDDKCEVWAASKIPGTPLGMLSEELGLPLDKVVINVVYAGGSFGRKLHGDHILEAARASKAFGKPVRLMWHRTDDIRHGRQHPGAISHVRATKVGNSVTSFTQWHASGACDFTHSLGDVISGRAVKKEPGRYAGNTGVTDYFYQVVTSVPYNFGPTKTALTEAFQYDYLPTSAVRNVYSPDVAVARELLVEDLAESFGMDGYEFRRAFAKSEHMKAALDAVAERGNWGRKMPAGMAQAIAIHSEYKCNLACLMEIDNRPETTRRRTRRGWPGPRITKAIFAGAMGVPVNPDQCKAQFMGGMIDGIAAAFTEALHWEEGLPIEGGWDDYMFTRQWMSPLEFEAIVIDDGSLVPSGTGETGNGAGYAAAAIALQKVLGRKITELPVYFRDTPSQFTHIPKSPSVPQSPTRVLPS</sequence>
<name>A0ABP3SJQ0_9ACTN</name>
<dbReference type="Gene3D" id="3.90.1170.50">
    <property type="entry name" value="Aldehyde oxidase/xanthine dehydrogenase, a/b hammerhead"/>
    <property type="match status" value="1"/>
</dbReference>
<dbReference type="Proteomes" id="UP001500957">
    <property type="component" value="Unassembled WGS sequence"/>
</dbReference>
<accession>A0ABP3SJQ0</accession>
<dbReference type="PANTHER" id="PTHR47495">
    <property type="entry name" value="ALDEHYDE DEHYDROGENASE"/>
    <property type="match status" value="1"/>
</dbReference>
<keyword evidence="3" id="KW-1185">Reference proteome</keyword>
<dbReference type="InterPro" id="IPR037165">
    <property type="entry name" value="AldOxase/xan_DH_Mopterin-bd_sf"/>
</dbReference>
<dbReference type="Pfam" id="PF02738">
    <property type="entry name" value="MoCoBD_1"/>
    <property type="match status" value="1"/>
</dbReference>
<evidence type="ECO:0000313" key="3">
    <source>
        <dbReference type="Proteomes" id="UP001500957"/>
    </source>
</evidence>
<dbReference type="Gene3D" id="3.30.365.10">
    <property type="entry name" value="Aldehyde oxidase/xanthine dehydrogenase, molybdopterin binding domain"/>
    <property type="match status" value="4"/>
</dbReference>
<dbReference type="EMBL" id="BAAAHE010000068">
    <property type="protein sequence ID" value="GAA0639357.1"/>
    <property type="molecule type" value="Genomic_DNA"/>
</dbReference>
<organism evidence="2 3">
    <name type="scientific">Sporichthya brevicatena</name>
    <dbReference type="NCBI Taxonomy" id="171442"/>
    <lineage>
        <taxon>Bacteria</taxon>
        <taxon>Bacillati</taxon>
        <taxon>Actinomycetota</taxon>
        <taxon>Actinomycetes</taxon>
        <taxon>Sporichthyales</taxon>
        <taxon>Sporichthyaceae</taxon>
        <taxon>Sporichthya</taxon>
    </lineage>
</organism>
<dbReference type="Pfam" id="PF20256">
    <property type="entry name" value="MoCoBD_2"/>
    <property type="match status" value="2"/>
</dbReference>
<dbReference type="InterPro" id="IPR052516">
    <property type="entry name" value="N-heterocyclic_Hydroxylase"/>
</dbReference>
<reference evidence="3" key="1">
    <citation type="journal article" date="2019" name="Int. J. Syst. Evol. Microbiol.">
        <title>The Global Catalogue of Microorganisms (GCM) 10K type strain sequencing project: providing services to taxonomists for standard genome sequencing and annotation.</title>
        <authorList>
            <consortium name="The Broad Institute Genomics Platform"/>
            <consortium name="The Broad Institute Genome Sequencing Center for Infectious Disease"/>
            <person name="Wu L."/>
            <person name="Ma J."/>
        </authorList>
    </citation>
    <scope>NUCLEOTIDE SEQUENCE [LARGE SCALE GENOMIC DNA]</scope>
    <source>
        <strain evidence="3">JCM 10671</strain>
    </source>
</reference>
<evidence type="ECO:0000313" key="2">
    <source>
        <dbReference type="EMBL" id="GAA0639357.1"/>
    </source>
</evidence>
<protein>
    <submittedName>
        <fullName evidence="2">Molybdopterin-dependent oxidoreductase</fullName>
    </submittedName>
</protein>